<dbReference type="Proteomes" id="UP000887565">
    <property type="component" value="Unplaced"/>
</dbReference>
<dbReference type="AlphaFoldDB" id="A0A915HTG2"/>
<evidence type="ECO:0000313" key="1">
    <source>
        <dbReference type="Proteomes" id="UP000887565"/>
    </source>
</evidence>
<organism evidence="1 2">
    <name type="scientific">Romanomermis culicivorax</name>
    <name type="common">Nematode worm</name>
    <dbReference type="NCBI Taxonomy" id="13658"/>
    <lineage>
        <taxon>Eukaryota</taxon>
        <taxon>Metazoa</taxon>
        <taxon>Ecdysozoa</taxon>
        <taxon>Nematoda</taxon>
        <taxon>Enoplea</taxon>
        <taxon>Dorylaimia</taxon>
        <taxon>Mermithida</taxon>
        <taxon>Mermithoidea</taxon>
        <taxon>Mermithidae</taxon>
        <taxon>Romanomermis</taxon>
    </lineage>
</organism>
<evidence type="ECO:0000313" key="2">
    <source>
        <dbReference type="WBParaSite" id="nRc.2.0.1.t05049-RA"/>
    </source>
</evidence>
<reference evidence="2" key="1">
    <citation type="submission" date="2022-11" db="UniProtKB">
        <authorList>
            <consortium name="WormBaseParasite"/>
        </authorList>
    </citation>
    <scope>IDENTIFICATION</scope>
</reference>
<accession>A0A915HTG2</accession>
<sequence length="143" mass="16923">KFLRQRTAGKLKDHLYLRFRRNGRNREQLETFGLKIIRSERITAIFWKTTDSNFQPNGTKIFLSFGYVPFRFVPSEKAGINDPLQIIFFGYLLKLSKFLLLNLFSDYGHFEANGKCFQTEKGQKSHCRQNCLHFRFLLYASII</sequence>
<proteinExistence type="predicted"/>
<keyword evidence="1" id="KW-1185">Reference proteome</keyword>
<name>A0A915HTG2_ROMCU</name>
<protein>
    <submittedName>
        <fullName evidence="2">Uncharacterized protein</fullName>
    </submittedName>
</protein>
<dbReference type="WBParaSite" id="nRc.2.0.1.t05049-RA">
    <property type="protein sequence ID" value="nRc.2.0.1.t05049-RA"/>
    <property type="gene ID" value="nRc.2.0.1.g05049"/>
</dbReference>